<proteinExistence type="predicted"/>
<name>A0A414D9T4_9FIRM</name>
<evidence type="ECO:0000313" key="2">
    <source>
        <dbReference type="Proteomes" id="UP000284794"/>
    </source>
</evidence>
<dbReference type="AlphaFoldDB" id="A0A414D9T4"/>
<organism evidence="1 2">
    <name type="scientific">Lachnospira eligens</name>
    <dbReference type="NCBI Taxonomy" id="39485"/>
    <lineage>
        <taxon>Bacteria</taxon>
        <taxon>Bacillati</taxon>
        <taxon>Bacillota</taxon>
        <taxon>Clostridia</taxon>
        <taxon>Lachnospirales</taxon>
        <taxon>Lachnospiraceae</taxon>
        <taxon>Lachnospira</taxon>
    </lineage>
</organism>
<dbReference type="EMBL" id="QSIS01000014">
    <property type="protein sequence ID" value="RHD07304.1"/>
    <property type="molecule type" value="Genomic_DNA"/>
</dbReference>
<protein>
    <submittedName>
        <fullName evidence="1">Uncharacterized protein</fullName>
    </submittedName>
</protein>
<dbReference type="Proteomes" id="UP000284794">
    <property type="component" value="Unassembled WGS sequence"/>
</dbReference>
<gene>
    <name evidence="1" type="ORF">DW811_10400</name>
</gene>
<comment type="caution">
    <text evidence="1">The sequence shown here is derived from an EMBL/GenBank/DDBJ whole genome shotgun (WGS) entry which is preliminary data.</text>
</comment>
<accession>A0A414D9T4</accession>
<reference evidence="1 2" key="1">
    <citation type="submission" date="2018-08" db="EMBL/GenBank/DDBJ databases">
        <title>A genome reference for cultivated species of the human gut microbiota.</title>
        <authorList>
            <person name="Zou Y."/>
            <person name="Xue W."/>
            <person name="Luo G."/>
        </authorList>
    </citation>
    <scope>NUCLEOTIDE SEQUENCE [LARGE SCALE GENOMIC DNA]</scope>
    <source>
        <strain evidence="1 2">AM32-2AC</strain>
    </source>
</reference>
<sequence>MVSRGAPRQRQNEVLEYELLAQSEAMSEATESLQPCLHGLGTLYGFTRSTATTTERISGV</sequence>
<evidence type="ECO:0000313" key="1">
    <source>
        <dbReference type="EMBL" id="RHD07304.1"/>
    </source>
</evidence>